<protein>
    <submittedName>
        <fullName evidence="1">Uncharacterized protein</fullName>
    </submittedName>
</protein>
<dbReference type="Proteomes" id="UP000196531">
    <property type="component" value="Unassembled WGS sequence"/>
</dbReference>
<sequence>MQKVIVISGCQKSRVNRFCCEYDFHFIGYLCGKKVTKIKITSRSDQKIMKGDEYLLFLEVLSLKRGVLLASLIKFKNLKNICYLNK</sequence>
<gene>
    <name evidence="1" type="ORF">A9Q84_21505</name>
</gene>
<dbReference type="EMBL" id="MAAO01000016">
    <property type="protein sequence ID" value="OUR93083.1"/>
    <property type="molecule type" value="Genomic_DNA"/>
</dbReference>
<dbReference type="AlphaFoldDB" id="A0A1Y5F872"/>
<reference evidence="2" key="1">
    <citation type="journal article" date="2017" name="Proc. Natl. Acad. Sci. U.S.A.">
        <title>Simulation of Deepwater Horizon oil plume reveals substrate specialization within a complex community of hydrocarbon-degraders.</title>
        <authorList>
            <person name="Hu P."/>
            <person name="Dubinsky E.A."/>
            <person name="Probst A.J."/>
            <person name="Wang J."/>
            <person name="Sieber C.M.K."/>
            <person name="Tom L.M."/>
            <person name="Gardinali P."/>
            <person name="Banfield J.F."/>
            <person name="Atlas R.M."/>
            <person name="Andersen G.L."/>
        </authorList>
    </citation>
    <scope>NUCLEOTIDE SEQUENCE [LARGE SCALE GENOMIC DNA]</scope>
</reference>
<name>A0A1Y5F872_9BACT</name>
<organism evidence="1 2">
    <name type="scientific">Halobacteriovorax marinus</name>
    <dbReference type="NCBI Taxonomy" id="97084"/>
    <lineage>
        <taxon>Bacteria</taxon>
        <taxon>Pseudomonadati</taxon>
        <taxon>Bdellovibrionota</taxon>
        <taxon>Bacteriovoracia</taxon>
        <taxon>Bacteriovoracales</taxon>
        <taxon>Halobacteriovoraceae</taxon>
        <taxon>Halobacteriovorax</taxon>
    </lineage>
</organism>
<comment type="caution">
    <text evidence="1">The sequence shown here is derived from an EMBL/GenBank/DDBJ whole genome shotgun (WGS) entry which is preliminary data.</text>
</comment>
<accession>A0A1Y5F872</accession>
<evidence type="ECO:0000313" key="2">
    <source>
        <dbReference type="Proteomes" id="UP000196531"/>
    </source>
</evidence>
<evidence type="ECO:0000313" key="1">
    <source>
        <dbReference type="EMBL" id="OUR93083.1"/>
    </source>
</evidence>
<proteinExistence type="predicted"/>